<evidence type="ECO:0000313" key="2">
    <source>
        <dbReference type="Proteomes" id="UP000831817"/>
    </source>
</evidence>
<evidence type="ECO:0000313" key="1">
    <source>
        <dbReference type="EMBL" id="BDH80192.1"/>
    </source>
</evidence>
<organism evidence="1 2">
    <name type="scientific">Methanothermobacter tenebrarum</name>
    <dbReference type="NCBI Taxonomy" id="680118"/>
    <lineage>
        <taxon>Archaea</taxon>
        <taxon>Methanobacteriati</taxon>
        <taxon>Methanobacteriota</taxon>
        <taxon>Methanomada group</taxon>
        <taxon>Methanobacteria</taxon>
        <taxon>Methanobacteriales</taxon>
        <taxon>Methanobacteriaceae</taxon>
        <taxon>Methanothermobacter</taxon>
    </lineage>
</organism>
<name>A0ABN6PGZ7_9EURY</name>
<proteinExistence type="predicted"/>
<accession>A0ABN6PGZ7</accession>
<protein>
    <submittedName>
        <fullName evidence="1">Uncharacterized protein</fullName>
    </submittedName>
</protein>
<keyword evidence="2" id="KW-1185">Reference proteome</keyword>
<sequence length="172" mass="18163">MLVVGMLYYQPVNAEASPSATQTLEAEVEPTVAIAAEWAGGGNNSTIILSDLAADNMERSWSGGSGGEQVHSYSNVAIDLYVRAAGDLTNGSNTISLDLLKYADYGASVSKTSFTTEYVRVLLGWDPPSQGGRVTVPVDLFLTVPFATPPGVYTTTIYHAAVQENAEQPTSP</sequence>
<dbReference type="EMBL" id="AP025698">
    <property type="protein sequence ID" value="BDH80192.1"/>
    <property type="molecule type" value="Genomic_DNA"/>
</dbReference>
<gene>
    <name evidence="1" type="ORF">MTTB_15710</name>
</gene>
<reference evidence="1 2" key="1">
    <citation type="submission" date="2022-04" db="EMBL/GenBank/DDBJ databases">
        <title>Complete genome of Methanothermobacter tenebrarum strain RMAS.</title>
        <authorList>
            <person name="Nakamura K."/>
            <person name="Oshima K."/>
            <person name="Hattori M."/>
            <person name="Kamagata Y."/>
            <person name="Takamizawa K."/>
        </authorList>
    </citation>
    <scope>NUCLEOTIDE SEQUENCE [LARGE SCALE GENOMIC DNA]</scope>
    <source>
        <strain evidence="1 2">RMAS</strain>
    </source>
</reference>
<dbReference type="Proteomes" id="UP000831817">
    <property type="component" value="Chromosome"/>
</dbReference>